<evidence type="ECO:0000256" key="2">
    <source>
        <dbReference type="ARBA" id="ARBA00022527"/>
    </source>
</evidence>
<dbReference type="STRING" id="3818.A0A445E9N5"/>
<dbReference type="InterPro" id="IPR011009">
    <property type="entry name" value="Kinase-like_dom_sf"/>
</dbReference>
<evidence type="ECO:0000256" key="8">
    <source>
        <dbReference type="ARBA" id="ARBA00048679"/>
    </source>
</evidence>
<accession>A0A445E9N5</accession>
<keyword evidence="3" id="KW-0808">Transferase</keyword>
<evidence type="ECO:0000256" key="6">
    <source>
        <dbReference type="ARBA" id="ARBA00022840"/>
    </source>
</evidence>
<evidence type="ECO:0000313" key="10">
    <source>
        <dbReference type="EMBL" id="RYR72138.1"/>
    </source>
</evidence>
<dbReference type="EC" id="2.7.11.1" evidence="1"/>
<dbReference type="PANTHER" id="PTHR48005">
    <property type="entry name" value="LEUCINE RICH REPEAT KINASE 2"/>
    <property type="match status" value="1"/>
</dbReference>
<dbReference type="EMBL" id="SDMP01000002">
    <property type="protein sequence ID" value="RYR72138.1"/>
    <property type="molecule type" value="Genomic_DNA"/>
</dbReference>
<keyword evidence="4" id="KW-0547">Nucleotide-binding</keyword>
<evidence type="ECO:0000256" key="4">
    <source>
        <dbReference type="ARBA" id="ARBA00022741"/>
    </source>
</evidence>
<dbReference type="InterPro" id="IPR001245">
    <property type="entry name" value="Ser-Thr/Tyr_kinase_cat_dom"/>
</dbReference>
<gene>
    <name evidence="10" type="ORF">Ahy_A02g006340</name>
</gene>
<keyword evidence="6" id="KW-0067">ATP-binding</keyword>
<dbReference type="PANTHER" id="PTHR48005:SF16">
    <property type="entry name" value="MDIS1-INTERACTING RECEPTOR LIKE KINASE 2-LIKE ISOFORM X1"/>
    <property type="match status" value="1"/>
</dbReference>
<evidence type="ECO:0000313" key="11">
    <source>
        <dbReference type="Proteomes" id="UP000289738"/>
    </source>
</evidence>
<evidence type="ECO:0000256" key="3">
    <source>
        <dbReference type="ARBA" id="ARBA00022679"/>
    </source>
</evidence>
<name>A0A445E9N5_ARAHY</name>
<proteinExistence type="predicted"/>
<protein>
    <recommendedName>
        <fullName evidence="1">non-specific serine/threonine protein kinase</fullName>
        <ecNumber evidence="1">2.7.11.1</ecNumber>
    </recommendedName>
</protein>
<keyword evidence="2" id="KW-0723">Serine/threonine-protein kinase</keyword>
<evidence type="ECO:0000256" key="7">
    <source>
        <dbReference type="ARBA" id="ARBA00047899"/>
    </source>
</evidence>
<dbReference type="SUPFAM" id="SSF56112">
    <property type="entry name" value="Protein kinase-like (PK-like)"/>
    <property type="match status" value="1"/>
</dbReference>
<feature type="domain" description="Serine-threonine/tyrosine-protein kinase catalytic" evidence="9">
    <location>
        <begin position="38"/>
        <end position="81"/>
    </location>
</feature>
<comment type="catalytic activity">
    <reaction evidence="8">
        <text>L-seryl-[protein] + ATP = O-phospho-L-seryl-[protein] + ADP + H(+)</text>
        <dbReference type="Rhea" id="RHEA:17989"/>
        <dbReference type="Rhea" id="RHEA-COMP:9863"/>
        <dbReference type="Rhea" id="RHEA-COMP:11604"/>
        <dbReference type="ChEBI" id="CHEBI:15378"/>
        <dbReference type="ChEBI" id="CHEBI:29999"/>
        <dbReference type="ChEBI" id="CHEBI:30616"/>
        <dbReference type="ChEBI" id="CHEBI:83421"/>
        <dbReference type="ChEBI" id="CHEBI:456216"/>
        <dbReference type="EC" id="2.7.11.1"/>
    </reaction>
</comment>
<dbReference type="Pfam" id="PF07714">
    <property type="entry name" value="PK_Tyr_Ser-Thr"/>
    <property type="match status" value="1"/>
</dbReference>
<dbReference type="GO" id="GO:0005524">
    <property type="term" value="F:ATP binding"/>
    <property type="evidence" value="ECO:0007669"/>
    <property type="project" value="UniProtKB-KW"/>
</dbReference>
<comment type="catalytic activity">
    <reaction evidence="7">
        <text>L-threonyl-[protein] + ATP = O-phospho-L-threonyl-[protein] + ADP + H(+)</text>
        <dbReference type="Rhea" id="RHEA:46608"/>
        <dbReference type="Rhea" id="RHEA-COMP:11060"/>
        <dbReference type="Rhea" id="RHEA-COMP:11605"/>
        <dbReference type="ChEBI" id="CHEBI:15378"/>
        <dbReference type="ChEBI" id="CHEBI:30013"/>
        <dbReference type="ChEBI" id="CHEBI:30616"/>
        <dbReference type="ChEBI" id="CHEBI:61977"/>
        <dbReference type="ChEBI" id="CHEBI:456216"/>
        <dbReference type="EC" id="2.7.11.1"/>
    </reaction>
</comment>
<dbReference type="Proteomes" id="UP000289738">
    <property type="component" value="Chromosome A02"/>
</dbReference>
<dbReference type="GO" id="GO:0004674">
    <property type="term" value="F:protein serine/threonine kinase activity"/>
    <property type="evidence" value="ECO:0007669"/>
    <property type="project" value="UniProtKB-KW"/>
</dbReference>
<evidence type="ECO:0000259" key="9">
    <source>
        <dbReference type="Pfam" id="PF07714"/>
    </source>
</evidence>
<dbReference type="InterPro" id="IPR051420">
    <property type="entry name" value="Ser_Thr_Kinases_DiverseReg"/>
</dbReference>
<evidence type="ECO:0000256" key="5">
    <source>
        <dbReference type="ARBA" id="ARBA00022777"/>
    </source>
</evidence>
<comment type="caution">
    <text evidence="10">The sequence shown here is derived from an EMBL/GenBank/DDBJ whole genome shotgun (WGS) entry which is preliminary data.</text>
</comment>
<dbReference type="AlphaFoldDB" id="A0A445E9N5"/>
<reference evidence="10 11" key="1">
    <citation type="submission" date="2019-01" db="EMBL/GenBank/DDBJ databases">
        <title>Sequencing of cultivated peanut Arachis hypogaea provides insights into genome evolution and oil improvement.</title>
        <authorList>
            <person name="Chen X."/>
        </authorList>
    </citation>
    <scope>NUCLEOTIDE SEQUENCE [LARGE SCALE GENOMIC DNA]</scope>
    <source>
        <strain evidence="11">cv. Fuhuasheng</strain>
        <tissue evidence="10">Leaves</tissue>
    </source>
</reference>
<keyword evidence="5" id="KW-0418">Kinase</keyword>
<evidence type="ECO:0000256" key="1">
    <source>
        <dbReference type="ARBA" id="ARBA00012513"/>
    </source>
</evidence>
<sequence length="82" mass="9781">MVKLHLKTSSKQHRTLISELMAVCTERNFQIAKLESQNPSFDKSFRNEVKMLSQIIHRNIVKLHGFCLHNWCMFLVSKYMER</sequence>
<keyword evidence="11" id="KW-1185">Reference proteome</keyword>
<dbReference type="Gene3D" id="3.30.200.20">
    <property type="entry name" value="Phosphorylase Kinase, domain 1"/>
    <property type="match status" value="1"/>
</dbReference>
<organism evidence="10 11">
    <name type="scientific">Arachis hypogaea</name>
    <name type="common">Peanut</name>
    <dbReference type="NCBI Taxonomy" id="3818"/>
    <lineage>
        <taxon>Eukaryota</taxon>
        <taxon>Viridiplantae</taxon>
        <taxon>Streptophyta</taxon>
        <taxon>Embryophyta</taxon>
        <taxon>Tracheophyta</taxon>
        <taxon>Spermatophyta</taxon>
        <taxon>Magnoliopsida</taxon>
        <taxon>eudicotyledons</taxon>
        <taxon>Gunneridae</taxon>
        <taxon>Pentapetalae</taxon>
        <taxon>rosids</taxon>
        <taxon>fabids</taxon>
        <taxon>Fabales</taxon>
        <taxon>Fabaceae</taxon>
        <taxon>Papilionoideae</taxon>
        <taxon>50 kb inversion clade</taxon>
        <taxon>dalbergioids sensu lato</taxon>
        <taxon>Dalbergieae</taxon>
        <taxon>Pterocarpus clade</taxon>
        <taxon>Arachis</taxon>
    </lineage>
</organism>